<reference evidence="10 11" key="1">
    <citation type="submission" date="2024-03" db="EMBL/GenBank/DDBJ databases">
        <title>Sequence of Lycoming College Course Isolates.</title>
        <authorList>
            <person name="Plotts O."/>
            <person name="Newman J."/>
        </authorList>
    </citation>
    <scope>NUCLEOTIDE SEQUENCE [LARGE SCALE GENOMIC DNA]</scope>
    <source>
        <strain evidence="10 11">CJB-3</strain>
    </source>
</reference>
<keyword evidence="5 9" id="KW-0812">Transmembrane</keyword>
<dbReference type="PANTHER" id="PTHR22760">
    <property type="entry name" value="GLYCOSYLTRANSFERASE"/>
    <property type="match status" value="1"/>
</dbReference>
<evidence type="ECO:0000313" key="11">
    <source>
        <dbReference type="Proteomes" id="UP001378956"/>
    </source>
</evidence>
<dbReference type="RefSeq" id="WP_337717924.1">
    <property type="nucleotide sequence ID" value="NZ_JBBEUB010000012.1"/>
</dbReference>
<evidence type="ECO:0000313" key="10">
    <source>
        <dbReference type="EMBL" id="MEJ2905491.1"/>
    </source>
</evidence>
<evidence type="ECO:0000256" key="8">
    <source>
        <dbReference type="ARBA" id="ARBA00023136"/>
    </source>
</evidence>
<keyword evidence="4" id="KW-0808">Transferase</keyword>
<name>A0ABU8NV00_9SPHI</name>
<keyword evidence="7 9" id="KW-1133">Transmembrane helix</keyword>
<feature type="transmembrane region" description="Helical" evidence="9">
    <location>
        <begin position="361"/>
        <end position="380"/>
    </location>
</feature>
<evidence type="ECO:0000256" key="1">
    <source>
        <dbReference type="ARBA" id="ARBA00004127"/>
    </source>
</evidence>
<feature type="transmembrane region" description="Helical" evidence="9">
    <location>
        <begin position="325"/>
        <end position="341"/>
    </location>
</feature>
<dbReference type="Pfam" id="PF03901">
    <property type="entry name" value="Glyco_transf_22"/>
    <property type="match status" value="1"/>
</dbReference>
<feature type="transmembrane region" description="Helical" evidence="9">
    <location>
        <begin position="217"/>
        <end position="237"/>
    </location>
</feature>
<protein>
    <recommendedName>
        <fullName evidence="12">Phosphatidylinositol glycan, class B</fullName>
    </recommendedName>
</protein>
<evidence type="ECO:0000256" key="9">
    <source>
        <dbReference type="SAM" id="Phobius"/>
    </source>
</evidence>
<organism evidence="10 11">
    <name type="scientific">Pedobacter panaciterrae</name>
    <dbReference type="NCBI Taxonomy" id="363849"/>
    <lineage>
        <taxon>Bacteria</taxon>
        <taxon>Pseudomonadati</taxon>
        <taxon>Bacteroidota</taxon>
        <taxon>Sphingobacteriia</taxon>
        <taxon>Sphingobacteriales</taxon>
        <taxon>Sphingobacteriaceae</taxon>
        <taxon>Pedobacter</taxon>
    </lineage>
</organism>
<feature type="transmembrane region" description="Helical" evidence="9">
    <location>
        <begin position="303"/>
        <end position="319"/>
    </location>
</feature>
<evidence type="ECO:0008006" key="12">
    <source>
        <dbReference type="Google" id="ProtNLM"/>
    </source>
</evidence>
<evidence type="ECO:0000256" key="2">
    <source>
        <dbReference type="ARBA" id="ARBA00004586"/>
    </source>
</evidence>
<keyword evidence="8 9" id="KW-0472">Membrane</keyword>
<feature type="transmembrane region" description="Helical" evidence="9">
    <location>
        <begin position="273"/>
        <end position="296"/>
    </location>
</feature>
<feature type="transmembrane region" description="Helical" evidence="9">
    <location>
        <begin position="181"/>
        <end position="211"/>
    </location>
</feature>
<sequence>MTLSKLMPQLKTNIAIKNSGLFFYLICVFYLLVAFKSSGYHQEDEHFQIIEFANYKLGLIPDYKLAWEFPAQIRPTLQPAICFALFKLFGYFNITNGYDLTLLLRILTAIFSLATIRVFINQYKVNLTDNLHSYFVFISYLLWFIPFISVRFSSETLSGLCYIIALTLIQNSKLKDQTSKYFLVGTLLGFSILFRYQSGLLCLGIFAWLVYIKKLNLKTLLTFCLSIVIILAYGILIDKWFYGEFVLSIYNYFYVNLVEGVSSRFGVSPWYEIVLYIIKSPGPIGILIFLSFWVILRYHQTNLLLWSIIPFLIVHSIIPHKELRFLFPIAYLVPYFLVLSYQTIMEKMSTKFITSTLFRKLISLALIFLGIVNFTGLIAISTTSAGRIKTSVTEYIDRHYPKDKINLILFGNVSPYIDWDPLRNSYYNSFGISKIRVNAKQGSNLLAYKKKGMINLLIIDDQSINEGRFNFSERFNLVEVYQNIPLLTKEIFKIYNPDLNNFGLRVYEFTD</sequence>
<keyword evidence="11" id="KW-1185">Reference proteome</keyword>
<keyword evidence="3" id="KW-0328">Glycosyltransferase</keyword>
<proteinExistence type="predicted"/>
<dbReference type="InterPro" id="IPR005599">
    <property type="entry name" value="GPI_mannosylTrfase"/>
</dbReference>
<keyword evidence="6" id="KW-0256">Endoplasmic reticulum</keyword>
<evidence type="ECO:0000256" key="3">
    <source>
        <dbReference type="ARBA" id="ARBA00022676"/>
    </source>
</evidence>
<gene>
    <name evidence="10" type="ORF">WAE58_23805</name>
</gene>
<feature type="transmembrane region" description="Helical" evidence="9">
    <location>
        <begin position="21"/>
        <end position="38"/>
    </location>
</feature>
<comment type="caution">
    <text evidence="10">The sequence shown here is derived from an EMBL/GenBank/DDBJ whole genome shotgun (WGS) entry which is preliminary data.</text>
</comment>
<evidence type="ECO:0000256" key="4">
    <source>
        <dbReference type="ARBA" id="ARBA00022679"/>
    </source>
</evidence>
<evidence type="ECO:0000256" key="7">
    <source>
        <dbReference type="ARBA" id="ARBA00022989"/>
    </source>
</evidence>
<evidence type="ECO:0000256" key="5">
    <source>
        <dbReference type="ARBA" id="ARBA00022692"/>
    </source>
</evidence>
<comment type="subcellular location">
    <subcellularLocation>
        <location evidence="1">Endomembrane system</location>
        <topology evidence="1">Multi-pass membrane protein</topology>
    </subcellularLocation>
    <subcellularLocation>
        <location evidence="2">Endoplasmic reticulum membrane</location>
    </subcellularLocation>
</comment>
<accession>A0ABU8NV00</accession>
<feature type="transmembrane region" description="Helical" evidence="9">
    <location>
        <begin position="102"/>
        <end position="120"/>
    </location>
</feature>
<evidence type="ECO:0000256" key="6">
    <source>
        <dbReference type="ARBA" id="ARBA00022824"/>
    </source>
</evidence>
<dbReference type="EMBL" id="JBBEUB010000012">
    <property type="protein sequence ID" value="MEJ2905491.1"/>
    <property type="molecule type" value="Genomic_DNA"/>
</dbReference>
<dbReference type="Proteomes" id="UP001378956">
    <property type="component" value="Unassembled WGS sequence"/>
</dbReference>